<evidence type="ECO:0000313" key="2">
    <source>
        <dbReference type="EMBL" id="KZV23044.1"/>
    </source>
</evidence>
<feature type="compositionally biased region" description="Polar residues" evidence="1">
    <location>
        <begin position="1"/>
        <end position="18"/>
    </location>
</feature>
<dbReference type="EMBL" id="KV013964">
    <property type="protein sequence ID" value="KZV23044.1"/>
    <property type="molecule type" value="Genomic_DNA"/>
</dbReference>
<sequence length="430" mass="48980">MAGSQNLKADQRQIATDNSGHEIKCPTHNIYNDARHTAASIITHAQTKALKQAHIRTSSLLSYNYHKADPSNTDHTSVKTNTDTSSGTVAQKLRIGSYELNQICPTLLEQQKALNKHKLQQAVPNEASWQEEFSASTLTSTRTFYRRQSEKIRLGEQYLGSWSVAKTSRSAFCNAADALVNCVVVAGEETSREFSSVFCVERYMLSFCEELLRLDDQSRAMVNAGQSFVACDWLCFVSCDWWCLRLLVLRLDDQSRAMVNAGQSFVACDWFCFVSCDWWCLRLPFVLFTVTFSGHFPSTPIIVLRVRGSVGLLSKSYFILYQSWKLRLGGVEPDLLGILVVIVAQYKVRILSLYFSVERVLDDCSCWYVEWLCPLVVSCPRPEARFLRQPALEELMRSTRTDSPRQIWPEQIPAKRRRRRRRLAAVAEAL</sequence>
<accession>A0A2Z7AML3</accession>
<gene>
    <name evidence="2" type="ORF">F511_25058</name>
</gene>
<dbReference type="AlphaFoldDB" id="A0A2Z7AML3"/>
<feature type="region of interest" description="Disordered" evidence="1">
    <location>
        <begin position="1"/>
        <end position="22"/>
    </location>
</feature>
<protein>
    <submittedName>
        <fullName evidence="2">Uncharacterized protein</fullName>
    </submittedName>
</protein>
<dbReference type="Proteomes" id="UP000250235">
    <property type="component" value="Unassembled WGS sequence"/>
</dbReference>
<name>A0A2Z7AML3_9LAMI</name>
<proteinExistence type="predicted"/>
<keyword evidence="3" id="KW-1185">Reference proteome</keyword>
<evidence type="ECO:0000256" key="1">
    <source>
        <dbReference type="SAM" id="MobiDB-lite"/>
    </source>
</evidence>
<reference evidence="2 3" key="1">
    <citation type="journal article" date="2015" name="Proc. Natl. Acad. Sci. U.S.A.">
        <title>The resurrection genome of Boea hygrometrica: A blueprint for survival of dehydration.</title>
        <authorList>
            <person name="Xiao L."/>
            <person name="Yang G."/>
            <person name="Zhang L."/>
            <person name="Yang X."/>
            <person name="Zhao S."/>
            <person name="Ji Z."/>
            <person name="Zhou Q."/>
            <person name="Hu M."/>
            <person name="Wang Y."/>
            <person name="Chen M."/>
            <person name="Xu Y."/>
            <person name="Jin H."/>
            <person name="Xiao X."/>
            <person name="Hu G."/>
            <person name="Bao F."/>
            <person name="Hu Y."/>
            <person name="Wan P."/>
            <person name="Li L."/>
            <person name="Deng X."/>
            <person name="Kuang T."/>
            <person name="Xiang C."/>
            <person name="Zhu J.K."/>
            <person name="Oliver M.J."/>
            <person name="He Y."/>
        </authorList>
    </citation>
    <scope>NUCLEOTIDE SEQUENCE [LARGE SCALE GENOMIC DNA]</scope>
    <source>
        <strain evidence="3">cv. XS01</strain>
    </source>
</reference>
<organism evidence="2 3">
    <name type="scientific">Dorcoceras hygrometricum</name>
    <dbReference type="NCBI Taxonomy" id="472368"/>
    <lineage>
        <taxon>Eukaryota</taxon>
        <taxon>Viridiplantae</taxon>
        <taxon>Streptophyta</taxon>
        <taxon>Embryophyta</taxon>
        <taxon>Tracheophyta</taxon>
        <taxon>Spermatophyta</taxon>
        <taxon>Magnoliopsida</taxon>
        <taxon>eudicotyledons</taxon>
        <taxon>Gunneridae</taxon>
        <taxon>Pentapetalae</taxon>
        <taxon>asterids</taxon>
        <taxon>lamiids</taxon>
        <taxon>Lamiales</taxon>
        <taxon>Gesneriaceae</taxon>
        <taxon>Didymocarpoideae</taxon>
        <taxon>Trichosporeae</taxon>
        <taxon>Loxocarpinae</taxon>
        <taxon>Dorcoceras</taxon>
    </lineage>
</organism>
<evidence type="ECO:0000313" key="3">
    <source>
        <dbReference type="Proteomes" id="UP000250235"/>
    </source>
</evidence>